<dbReference type="RefSeq" id="WP_285958625.1">
    <property type="nucleotide sequence ID" value="NZ_JASUZX010000002.1"/>
</dbReference>
<evidence type="ECO:0000313" key="2">
    <source>
        <dbReference type="EMBL" id="MDL5042011.1"/>
    </source>
</evidence>
<keyword evidence="1" id="KW-1133">Transmembrane helix</keyword>
<proteinExistence type="predicted"/>
<comment type="caution">
    <text evidence="2">The sequence shown here is derived from an EMBL/GenBank/DDBJ whole genome shotgun (WGS) entry which is preliminary data.</text>
</comment>
<dbReference type="Proteomes" id="UP001223084">
    <property type="component" value="Unassembled WGS sequence"/>
</dbReference>
<keyword evidence="1" id="KW-0812">Transmembrane</keyword>
<dbReference type="AlphaFoldDB" id="A0AAW7CLZ4"/>
<feature type="transmembrane region" description="Helical" evidence="1">
    <location>
        <begin position="7"/>
        <end position="22"/>
    </location>
</feature>
<organism evidence="2 3">
    <name type="scientific">Heyndrickxia coagulans</name>
    <name type="common">Weizmannia coagulans</name>
    <dbReference type="NCBI Taxonomy" id="1398"/>
    <lineage>
        <taxon>Bacteria</taxon>
        <taxon>Bacillati</taxon>
        <taxon>Bacillota</taxon>
        <taxon>Bacilli</taxon>
        <taxon>Bacillales</taxon>
        <taxon>Bacillaceae</taxon>
        <taxon>Heyndrickxia</taxon>
    </lineage>
</organism>
<accession>A0AAW7CLZ4</accession>
<reference evidence="2" key="1">
    <citation type="submission" date="2023-06" db="EMBL/GenBank/DDBJ databases">
        <title>Probiogenomic evaluation and L lactic producing Weizmannia coaggulans BKMTCR2-2 from tree bark.</title>
        <authorList>
            <person name="Mahittikon J."/>
            <person name="Tanasupawat S."/>
        </authorList>
    </citation>
    <scope>NUCLEOTIDE SEQUENCE</scope>
    <source>
        <strain evidence="2">BKMTCR2-2</strain>
    </source>
</reference>
<gene>
    <name evidence="2" type="ORF">QN341_13440</name>
</gene>
<sequence length="223" mass="25087">MEARKKYILLSVLCLIAMWAVMLTSMPYLSLAFFALSLLFAYGAQTEYKLEKEKKRNNFIKQLDAELEAKGITKSQFYLDENAETGIVIDEKNQKFTIINKQSLITLPYSSLVEVELVEDEVSVLKANKASVIGRSIVGGAILGGVGSIIGAATSTKTSSKEVKKIDLRLIVDDLSNPNHNINFLKLNKPIKTIDPIYQQSSHEAFRWHKMLEIILKRQAKYS</sequence>
<protein>
    <submittedName>
        <fullName evidence="2">Uncharacterized protein</fullName>
    </submittedName>
</protein>
<name>A0AAW7CLZ4_HEYCO</name>
<keyword evidence="1" id="KW-0472">Membrane</keyword>
<evidence type="ECO:0000256" key="1">
    <source>
        <dbReference type="SAM" id="Phobius"/>
    </source>
</evidence>
<dbReference type="EMBL" id="JASUZX010000002">
    <property type="protein sequence ID" value="MDL5042011.1"/>
    <property type="molecule type" value="Genomic_DNA"/>
</dbReference>
<evidence type="ECO:0000313" key="3">
    <source>
        <dbReference type="Proteomes" id="UP001223084"/>
    </source>
</evidence>